<dbReference type="RefSeq" id="WP_345464188.1">
    <property type="nucleotide sequence ID" value="NZ_BAABRP010000005.1"/>
</dbReference>
<accession>A0ABP9W8K9</accession>
<feature type="domain" description="HNH nuclease" evidence="1">
    <location>
        <begin position="177"/>
        <end position="230"/>
    </location>
</feature>
<dbReference type="EMBL" id="BAABRP010000005">
    <property type="protein sequence ID" value="GAA5513100.1"/>
    <property type="molecule type" value="Genomic_DNA"/>
</dbReference>
<comment type="caution">
    <text evidence="2">The sequence shown here is derived from an EMBL/GenBank/DDBJ whole genome shotgun (WGS) entry which is preliminary data.</text>
</comment>
<dbReference type="Pfam" id="PF13391">
    <property type="entry name" value="HNH_2"/>
    <property type="match status" value="1"/>
</dbReference>
<evidence type="ECO:0000313" key="2">
    <source>
        <dbReference type="EMBL" id="GAA5513100.1"/>
    </source>
</evidence>
<dbReference type="InterPro" id="IPR003615">
    <property type="entry name" value="HNH_nuc"/>
</dbReference>
<protein>
    <recommendedName>
        <fullName evidence="1">HNH nuclease domain-containing protein</fullName>
    </recommendedName>
</protein>
<evidence type="ECO:0000313" key="3">
    <source>
        <dbReference type="Proteomes" id="UP001401887"/>
    </source>
</evidence>
<proteinExistence type="predicted"/>
<sequence>MDVLILSSRREDNPYGDTDETYVFPRSYLPRFEPLTRGEPMLALIYEPRRGGGRQEYVAWGMLAGAPVPRTDGQYEVRYDGKLVPLPRPCPLTDATGRPFEVRLQVAPRRRWGSVLQGQSVRPATLMEAAGILTSGGLLMTSDMSGMSSERTVELVRRSVRDRGFRGQVLSAYAFRCAVTGFAAPASEARALLDAAHLRPVAAAGGDHVRNGLALSAGVHRLFDEGLVAFGYEGGQVRLEVSSVLETLTLDGQGGHLRLETGMALLLPADPRAWPDPDALAWHRSRVFRR</sequence>
<reference evidence="2 3" key="1">
    <citation type="submission" date="2024-02" db="EMBL/GenBank/DDBJ databases">
        <title>Deinococcus carri NBRC 110142.</title>
        <authorList>
            <person name="Ichikawa N."/>
            <person name="Katano-Makiyama Y."/>
            <person name="Hidaka K."/>
        </authorList>
    </citation>
    <scope>NUCLEOTIDE SEQUENCE [LARGE SCALE GENOMIC DNA]</scope>
    <source>
        <strain evidence="2 3">NBRC 110142</strain>
    </source>
</reference>
<keyword evidence="3" id="KW-1185">Reference proteome</keyword>
<organism evidence="2 3">
    <name type="scientific">Deinococcus carri</name>
    <dbReference type="NCBI Taxonomy" id="1211323"/>
    <lineage>
        <taxon>Bacteria</taxon>
        <taxon>Thermotogati</taxon>
        <taxon>Deinococcota</taxon>
        <taxon>Deinococci</taxon>
        <taxon>Deinococcales</taxon>
        <taxon>Deinococcaceae</taxon>
        <taxon>Deinococcus</taxon>
    </lineage>
</organism>
<dbReference type="Proteomes" id="UP001401887">
    <property type="component" value="Unassembled WGS sequence"/>
</dbReference>
<name>A0ABP9W8K9_9DEIO</name>
<gene>
    <name evidence="2" type="ORF">Dcar01_01826</name>
</gene>
<evidence type="ECO:0000259" key="1">
    <source>
        <dbReference type="Pfam" id="PF13391"/>
    </source>
</evidence>